<organism evidence="1 2">
    <name type="scientific">Lentinula raphanica</name>
    <dbReference type="NCBI Taxonomy" id="153919"/>
    <lineage>
        <taxon>Eukaryota</taxon>
        <taxon>Fungi</taxon>
        <taxon>Dikarya</taxon>
        <taxon>Basidiomycota</taxon>
        <taxon>Agaricomycotina</taxon>
        <taxon>Agaricomycetes</taxon>
        <taxon>Agaricomycetidae</taxon>
        <taxon>Agaricales</taxon>
        <taxon>Marasmiineae</taxon>
        <taxon>Omphalotaceae</taxon>
        <taxon>Lentinula</taxon>
    </lineage>
</organism>
<accession>A0AA38P8I3</accession>
<comment type="caution">
    <text evidence="1">The sequence shown here is derived from an EMBL/GenBank/DDBJ whole genome shotgun (WGS) entry which is preliminary data.</text>
</comment>
<evidence type="ECO:0000313" key="2">
    <source>
        <dbReference type="Proteomes" id="UP001163846"/>
    </source>
</evidence>
<dbReference type="AlphaFoldDB" id="A0AA38P8I3"/>
<keyword evidence="2" id="KW-1185">Reference proteome</keyword>
<evidence type="ECO:0000313" key="1">
    <source>
        <dbReference type="EMBL" id="KAJ3838048.1"/>
    </source>
</evidence>
<proteinExistence type="predicted"/>
<dbReference type="Proteomes" id="UP001163846">
    <property type="component" value="Unassembled WGS sequence"/>
</dbReference>
<name>A0AA38P8I3_9AGAR</name>
<sequence length="326" mass="36445">MHNDDLSKVTLSGYSRTPPESFSGLEKCLDHGMKLARYALHTLDAVKFHNHSSNTLKRVRTLPGLEGILLQLYHGIPASFPQWLSILSIHPTLKELWLIDELCSCDIPTTALISFLDEKYHCQDLTRGFDMECVVFNRDIGRSSSSQEWYVKAITLKSNSATTSLIQMLTLAASAFPELEVLTLRLEFHEAKYDVGDFVSVFAQFFSLRAVFLHDVYKRLIFESANDNSMPSPPVKITVYRAPNPDETIPIIPAASGILQITSLLAKQNKTLDFFSFKDEISRDEDGQLSCPGPGSGKLVFLEGELQVLNSNRDVDASFMVYSTPG</sequence>
<reference evidence="1" key="1">
    <citation type="submission" date="2022-08" db="EMBL/GenBank/DDBJ databases">
        <authorList>
            <consortium name="DOE Joint Genome Institute"/>
            <person name="Min B."/>
            <person name="Riley R."/>
            <person name="Sierra-Patev S."/>
            <person name="Naranjo-Ortiz M."/>
            <person name="Looney B."/>
            <person name="Konkel Z."/>
            <person name="Slot J.C."/>
            <person name="Sakamoto Y."/>
            <person name="Steenwyk J.L."/>
            <person name="Rokas A."/>
            <person name="Carro J."/>
            <person name="Camarero S."/>
            <person name="Ferreira P."/>
            <person name="Molpeceres G."/>
            <person name="Ruiz-Duenas F.J."/>
            <person name="Serrano A."/>
            <person name="Henrissat B."/>
            <person name="Drula E."/>
            <person name="Hughes K.W."/>
            <person name="Mata J.L."/>
            <person name="Ishikawa N.K."/>
            <person name="Vargas-Isla R."/>
            <person name="Ushijima S."/>
            <person name="Smith C.A."/>
            <person name="Ahrendt S."/>
            <person name="Andreopoulos W."/>
            <person name="He G."/>
            <person name="Labutti K."/>
            <person name="Lipzen A."/>
            <person name="Ng V."/>
            <person name="Sandor L."/>
            <person name="Barry K."/>
            <person name="Martinez A.T."/>
            <person name="Xiao Y."/>
            <person name="Gibbons J.G."/>
            <person name="Terashima K."/>
            <person name="Hibbett D.S."/>
            <person name="Grigoriev I.V."/>
        </authorList>
    </citation>
    <scope>NUCLEOTIDE SEQUENCE</scope>
    <source>
        <strain evidence="1">TFB9207</strain>
    </source>
</reference>
<dbReference type="EMBL" id="MU806206">
    <property type="protein sequence ID" value="KAJ3838048.1"/>
    <property type="molecule type" value="Genomic_DNA"/>
</dbReference>
<protein>
    <submittedName>
        <fullName evidence="1">Uncharacterized protein</fullName>
    </submittedName>
</protein>
<gene>
    <name evidence="1" type="ORF">F5878DRAFT_661548</name>
</gene>